<reference evidence="1 2" key="1">
    <citation type="journal article" date="2015" name="Nature">
        <title>rRNA introns, odd ribosomes, and small enigmatic genomes across a large radiation of phyla.</title>
        <authorList>
            <person name="Brown C.T."/>
            <person name="Hug L.A."/>
            <person name="Thomas B.C."/>
            <person name="Sharon I."/>
            <person name="Castelle C.J."/>
            <person name="Singh A."/>
            <person name="Wilkins M.J."/>
            <person name="Williams K.H."/>
            <person name="Banfield J.F."/>
        </authorList>
    </citation>
    <scope>NUCLEOTIDE SEQUENCE [LARGE SCALE GENOMIC DNA]</scope>
</reference>
<dbReference type="AlphaFoldDB" id="A0A0G1Q4I2"/>
<sequence length="122" mass="13276">MKKSKIFNQHFFSEKGITLLLTVFVLGGILAIAASLATTAVIQLKISGAVEDSTVAFYAADAGIECRLYYIRQGEFGVTDDCMTLTTLNNGASYQIDSLYSTNPMKAVGIYRATRRGIEATY</sequence>
<dbReference type="EMBL" id="LCMR01000052">
    <property type="protein sequence ID" value="KKU39884.1"/>
    <property type="molecule type" value="Genomic_DNA"/>
</dbReference>
<comment type="caution">
    <text evidence="1">The sequence shown here is derived from an EMBL/GenBank/DDBJ whole genome shotgun (WGS) entry which is preliminary data.</text>
</comment>
<organism evidence="1 2">
    <name type="scientific">Candidatus Azambacteria bacterium GW2011_GWD2_46_48</name>
    <dbReference type="NCBI Taxonomy" id="1618623"/>
    <lineage>
        <taxon>Bacteria</taxon>
        <taxon>Candidatus Azamiibacteriota</taxon>
    </lineage>
</organism>
<evidence type="ECO:0000313" key="1">
    <source>
        <dbReference type="EMBL" id="KKU39884.1"/>
    </source>
</evidence>
<gene>
    <name evidence="1" type="ORF">UX56_C0052G0004</name>
</gene>
<protein>
    <recommendedName>
        <fullName evidence="3">Type 4 fimbrial biogenesis protein PilX N-terminal domain-containing protein</fullName>
    </recommendedName>
</protein>
<evidence type="ECO:0008006" key="3">
    <source>
        <dbReference type="Google" id="ProtNLM"/>
    </source>
</evidence>
<dbReference type="Proteomes" id="UP000034391">
    <property type="component" value="Unassembled WGS sequence"/>
</dbReference>
<name>A0A0G1Q4I2_9BACT</name>
<proteinExistence type="predicted"/>
<evidence type="ECO:0000313" key="2">
    <source>
        <dbReference type="Proteomes" id="UP000034391"/>
    </source>
</evidence>
<accession>A0A0G1Q4I2</accession>